<dbReference type="PANTHER" id="PTHR30329:SF21">
    <property type="entry name" value="LIPOPROTEIN YIAD-RELATED"/>
    <property type="match status" value="1"/>
</dbReference>
<name>A0A2S9SRK9_9BACT</name>
<reference evidence="3 4" key="1">
    <citation type="submission" date="2017-09" db="EMBL/GenBank/DDBJ databases">
        <title>Reassesment of A. cryaerophilus.</title>
        <authorList>
            <person name="Perez-Cataluna A."/>
            <person name="Collado L."/>
            <person name="Salgado O."/>
            <person name="Lefinanco V."/>
            <person name="Figueras M.J."/>
        </authorList>
    </citation>
    <scope>NUCLEOTIDE SEQUENCE [LARGE SCALE GENOMIC DNA]</scope>
    <source>
        <strain evidence="3 4">LMG 9861</strain>
    </source>
</reference>
<protein>
    <recommendedName>
        <fullName evidence="2">OmpA-like domain-containing protein</fullName>
    </recommendedName>
</protein>
<dbReference type="PANTHER" id="PTHR30329">
    <property type="entry name" value="STATOR ELEMENT OF FLAGELLAR MOTOR COMPLEX"/>
    <property type="match status" value="1"/>
</dbReference>
<dbReference type="Proteomes" id="UP000239065">
    <property type="component" value="Unassembled WGS sequence"/>
</dbReference>
<dbReference type="GO" id="GO:0016020">
    <property type="term" value="C:membrane"/>
    <property type="evidence" value="ECO:0007669"/>
    <property type="project" value="UniProtKB-UniRule"/>
</dbReference>
<proteinExistence type="predicted"/>
<organism evidence="3 4">
    <name type="scientific">Aliarcobacter cryaerophilus</name>
    <dbReference type="NCBI Taxonomy" id="28198"/>
    <lineage>
        <taxon>Bacteria</taxon>
        <taxon>Pseudomonadati</taxon>
        <taxon>Campylobacterota</taxon>
        <taxon>Epsilonproteobacteria</taxon>
        <taxon>Campylobacterales</taxon>
        <taxon>Arcobacteraceae</taxon>
        <taxon>Aliarcobacter</taxon>
    </lineage>
</organism>
<feature type="domain" description="OmpA-like" evidence="2">
    <location>
        <begin position="1"/>
        <end position="115"/>
    </location>
</feature>
<dbReference type="Pfam" id="PF00691">
    <property type="entry name" value="OmpA"/>
    <property type="match status" value="1"/>
</dbReference>
<dbReference type="SUPFAM" id="SSF103088">
    <property type="entry name" value="OmpA-like"/>
    <property type="match status" value="1"/>
</dbReference>
<dbReference type="PROSITE" id="PS51123">
    <property type="entry name" value="OMPA_2"/>
    <property type="match status" value="1"/>
</dbReference>
<dbReference type="InterPro" id="IPR050330">
    <property type="entry name" value="Bact_OuterMem_StrucFunc"/>
</dbReference>
<dbReference type="Gene3D" id="3.30.1330.60">
    <property type="entry name" value="OmpA-like domain"/>
    <property type="match status" value="1"/>
</dbReference>
<dbReference type="InterPro" id="IPR006665">
    <property type="entry name" value="OmpA-like"/>
</dbReference>
<sequence>MPMDNVFAIGKADANQTGKDWLRVLANSLKNKNYKEIKVERHTDNIPINTSSYPSNWELSSARASSAVRFLIENGMDINKIAALGYAETKPLVDNNSDTNRAKNRRVEIIIVGNTDINK</sequence>
<comment type="caution">
    <text evidence="3">The sequence shown here is derived from an EMBL/GenBank/DDBJ whole genome shotgun (WGS) entry which is preliminary data.</text>
</comment>
<dbReference type="AlphaFoldDB" id="A0A2S9SRK9"/>
<evidence type="ECO:0000256" key="1">
    <source>
        <dbReference type="PROSITE-ProRule" id="PRU00473"/>
    </source>
</evidence>
<dbReference type="EMBL" id="NXGJ01000001">
    <property type="protein sequence ID" value="PRM89223.1"/>
    <property type="molecule type" value="Genomic_DNA"/>
</dbReference>
<evidence type="ECO:0000313" key="3">
    <source>
        <dbReference type="EMBL" id="PRM89223.1"/>
    </source>
</evidence>
<gene>
    <name evidence="3" type="ORF">CJ669_01625</name>
</gene>
<dbReference type="CDD" id="cd07185">
    <property type="entry name" value="OmpA_C-like"/>
    <property type="match status" value="1"/>
</dbReference>
<keyword evidence="1" id="KW-0472">Membrane</keyword>
<evidence type="ECO:0000313" key="4">
    <source>
        <dbReference type="Proteomes" id="UP000239065"/>
    </source>
</evidence>
<evidence type="ECO:0000259" key="2">
    <source>
        <dbReference type="PROSITE" id="PS51123"/>
    </source>
</evidence>
<accession>A0A2S9SRK9</accession>
<dbReference type="InterPro" id="IPR036737">
    <property type="entry name" value="OmpA-like_sf"/>
</dbReference>